<keyword evidence="4" id="KW-1185">Reference proteome</keyword>
<accession>A0A170PFP2</accession>
<gene>
    <name evidence="3" type="ORF">CFX0092_A1425</name>
</gene>
<protein>
    <recommendedName>
        <fullName evidence="2">NERD domain-containing protein</fullName>
    </recommendedName>
</protein>
<proteinExistence type="predicted"/>
<dbReference type="Pfam" id="PF08378">
    <property type="entry name" value="NERD"/>
    <property type="match status" value="1"/>
</dbReference>
<feature type="domain" description="NERD" evidence="2">
    <location>
        <begin position="101"/>
        <end position="181"/>
    </location>
</feature>
<feature type="transmembrane region" description="Helical" evidence="1">
    <location>
        <begin position="44"/>
        <end position="65"/>
    </location>
</feature>
<dbReference type="OrthoDB" id="156395at2"/>
<dbReference type="EMBL" id="LN890655">
    <property type="protein sequence ID" value="CUS03303.2"/>
    <property type="molecule type" value="Genomic_DNA"/>
</dbReference>
<reference evidence="3" key="1">
    <citation type="submission" date="2016-01" db="EMBL/GenBank/DDBJ databases">
        <authorList>
            <person name="Mcilroy J.S."/>
            <person name="Karst M S."/>
            <person name="Albertsen M."/>
        </authorList>
    </citation>
    <scope>NUCLEOTIDE SEQUENCE</scope>
    <source>
        <strain evidence="3">Cfx-K</strain>
    </source>
</reference>
<sequence length="248" mass="27437">MIVLRDEKRIYRLGRLAQVLSMAGLAVLVGGLLLIFISDSPSVFLFQLLALVVGYGFSQVGLHYAHRYLRRPRMDQKLDEAVGAVARRDGRLYHYLLPASHVLLLPSGVFVLVAKFQNGRITAEGDTWRQTGLGMRRFFGRENLGNPSREAEAQVAKMKAYIAANAPAAAEAPLWPVIVFTAEKIDSLEIKESRIPAVHASKLSKLLRQQTINLKPLPRAEYDALRAAFDAPAAHLIEETIDVTPAAE</sequence>
<keyword evidence="1" id="KW-1133">Transmembrane helix</keyword>
<evidence type="ECO:0000313" key="4">
    <source>
        <dbReference type="Proteomes" id="UP000215027"/>
    </source>
</evidence>
<dbReference type="RefSeq" id="WP_095042815.1">
    <property type="nucleotide sequence ID" value="NZ_LN890655.1"/>
</dbReference>
<feature type="transmembrane region" description="Helical" evidence="1">
    <location>
        <begin position="20"/>
        <end position="38"/>
    </location>
</feature>
<organism evidence="3 4">
    <name type="scientific">Candidatus Promineifilum breve</name>
    <dbReference type="NCBI Taxonomy" id="1806508"/>
    <lineage>
        <taxon>Bacteria</taxon>
        <taxon>Bacillati</taxon>
        <taxon>Chloroflexota</taxon>
        <taxon>Ardenticatenia</taxon>
        <taxon>Candidatus Promineifilales</taxon>
        <taxon>Candidatus Promineifilaceae</taxon>
        <taxon>Candidatus Promineifilum</taxon>
    </lineage>
</organism>
<dbReference type="InterPro" id="IPR011528">
    <property type="entry name" value="NERD"/>
</dbReference>
<dbReference type="AlphaFoldDB" id="A0A170PFP2"/>
<name>A0A170PFP2_9CHLR</name>
<dbReference type="Proteomes" id="UP000215027">
    <property type="component" value="Chromosome I"/>
</dbReference>
<evidence type="ECO:0000313" key="3">
    <source>
        <dbReference type="EMBL" id="CUS03303.2"/>
    </source>
</evidence>
<evidence type="ECO:0000256" key="1">
    <source>
        <dbReference type="SAM" id="Phobius"/>
    </source>
</evidence>
<evidence type="ECO:0000259" key="2">
    <source>
        <dbReference type="Pfam" id="PF08378"/>
    </source>
</evidence>
<keyword evidence="1" id="KW-0472">Membrane</keyword>
<dbReference type="KEGG" id="pbf:CFX0092_A1425"/>
<keyword evidence="1" id="KW-0812">Transmembrane</keyword>
<feature type="transmembrane region" description="Helical" evidence="1">
    <location>
        <begin position="95"/>
        <end position="114"/>
    </location>
</feature>